<feature type="region of interest" description="Disordered" evidence="1">
    <location>
        <begin position="73"/>
        <end position="117"/>
    </location>
</feature>
<protein>
    <submittedName>
        <fullName evidence="2">Uncharacterized protein</fullName>
    </submittedName>
</protein>
<name>A0A9W6PSU8_9ACTN</name>
<accession>A0A9W6PSU8</accession>
<keyword evidence="3" id="KW-1185">Reference proteome</keyword>
<reference evidence="2" key="1">
    <citation type="submission" date="2023-02" db="EMBL/GenBank/DDBJ databases">
        <title>Actinomadura rubrobrunea NBRC 14622.</title>
        <authorList>
            <person name="Ichikawa N."/>
            <person name="Sato H."/>
            <person name="Tonouchi N."/>
        </authorList>
    </citation>
    <scope>NUCLEOTIDE SEQUENCE</scope>
    <source>
        <strain evidence="2">NBRC 14622</strain>
    </source>
</reference>
<evidence type="ECO:0000313" key="2">
    <source>
        <dbReference type="EMBL" id="GLW63914.1"/>
    </source>
</evidence>
<gene>
    <name evidence="2" type="ORF">Arub01_21580</name>
</gene>
<organism evidence="2 3">
    <name type="scientific">Actinomadura rubrobrunea</name>
    <dbReference type="NCBI Taxonomy" id="115335"/>
    <lineage>
        <taxon>Bacteria</taxon>
        <taxon>Bacillati</taxon>
        <taxon>Actinomycetota</taxon>
        <taxon>Actinomycetes</taxon>
        <taxon>Streptosporangiales</taxon>
        <taxon>Thermomonosporaceae</taxon>
        <taxon>Actinomadura</taxon>
    </lineage>
</organism>
<proteinExistence type="predicted"/>
<evidence type="ECO:0000256" key="1">
    <source>
        <dbReference type="SAM" id="MobiDB-lite"/>
    </source>
</evidence>
<feature type="region of interest" description="Disordered" evidence="1">
    <location>
        <begin position="1"/>
        <end position="27"/>
    </location>
</feature>
<dbReference type="AlphaFoldDB" id="A0A9W6PSU8"/>
<sequence>MRRDTPIRWGSSVSSDAANRRPTASAWSGSIRATISVRCMDAPPCGRPGDGQADGYHPVEGRRRRLTRAAEALEAASPAPPRRAFLQKAPSVLRAPRSTVGTTPGTDPGDGETHANA</sequence>
<dbReference type="EMBL" id="BSRZ01000004">
    <property type="protein sequence ID" value="GLW63914.1"/>
    <property type="molecule type" value="Genomic_DNA"/>
</dbReference>
<evidence type="ECO:0000313" key="3">
    <source>
        <dbReference type="Proteomes" id="UP001165124"/>
    </source>
</evidence>
<comment type="caution">
    <text evidence="2">The sequence shown here is derived from an EMBL/GenBank/DDBJ whole genome shotgun (WGS) entry which is preliminary data.</text>
</comment>
<dbReference type="Proteomes" id="UP001165124">
    <property type="component" value="Unassembled WGS sequence"/>
</dbReference>